<evidence type="ECO:0000256" key="1">
    <source>
        <dbReference type="SAM" id="Phobius"/>
    </source>
</evidence>
<reference evidence="2 3" key="1">
    <citation type="journal article" date="2018" name="Int. J. Syst. Evol. Microbiol.">
        <title>Lactobacillus bambusae sp. nov., isolated from a traditional fermented Ma-bamboo shoots of Taiwan.</title>
        <authorList>
            <person name="Wang L.-T."/>
        </authorList>
    </citation>
    <scope>NUCLEOTIDE SEQUENCE [LARGE SCALE GENOMIC DNA]</scope>
    <source>
        <strain evidence="2 3">BS-W1</strain>
    </source>
</reference>
<sequence length="175" mass="19539">MKTLAFGPRKLSTLQVVTLGILMAAQLILSRLTIGNQYLRFSFTFLVVALMAEWFGPFWAAIAAGLVDIIGTVMMGGQYFIGFTISAVVAALIYGVAFYGRNHVGWSRIIVAQLVIAVFVNAGLNTLWLYLMYQTPIWAILPTRLLKEILMTPIQIILIYLLLNNQIVQSLKNRL</sequence>
<dbReference type="InterPro" id="IPR024529">
    <property type="entry name" value="ECF_trnsprt_substrate-spec"/>
</dbReference>
<dbReference type="AlphaFoldDB" id="A0A2V1N4I3"/>
<evidence type="ECO:0000313" key="2">
    <source>
        <dbReference type="EMBL" id="PWG00846.1"/>
    </source>
</evidence>
<dbReference type="InterPro" id="IPR030949">
    <property type="entry name" value="ECF_S_folate_fam"/>
</dbReference>
<keyword evidence="1" id="KW-0472">Membrane</keyword>
<dbReference type="EMBL" id="QCXQ01000001">
    <property type="protein sequence ID" value="PWG00846.1"/>
    <property type="molecule type" value="Genomic_DNA"/>
</dbReference>
<feature type="transmembrane region" description="Helical" evidence="1">
    <location>
        <begin position="145"/>
        <end position="163"/>
    </location>
</feature>
<organism evidence="2 3">
    <name type="scientific">Levilactobacillus bambusae</name>
    <dbReference type="NCBI Taxonomy" id="2024736"/>
    <lineage>
        <taxon>Bacteria</taxon>
        <taxon>Bacillati</taxon>
        <taxon>Bacillota</taxon>
        <taxon>Bacilli</taxon>
        <taxon>Lactobacillales</taxon>
        <taxon>Lactobacillaceae</taxon>
        <taxon>Levilactobacillus</taxon>
    </lineage>
</organism>
<feature type="transmembrane region" description="Helical" evidence="1">
    <location>
        <begin position="12"/>
        <end position="29"/>
    </location>
</feature>
<dbReference type="NCBIfam" id="TIGR04518">
    <property type="entry name" value="ECF_S_folT_fam"/>
    <property type="match status" value="1"/>
</dbReference>
<evidence type="ECO:0000313" key="3">
    <source>
        <dbReference type="Proteomes" id="UP000245080"/>
    </source>
</evidence>
<feature type="transmembrane region" description="Helical" evidence="1">
    <location>
        <begin position="111"/>
        <end position="133"/>
    </location>
</feature>
<keyword evidence="1" id="KW-0812">Transmembrane</keyword>
<feature type="transmembrane region" description="Helical" evidence="1">
    <location>
        <begin position="79"/>
        <end position="99"/>
    </location>
</feature>
<name>A0A2V1N4I3_9LACO</name>
<proteinExistence type="predicted"/>
<dbReference type="Proteomes" id="UP000245080">
    <property type="component" value="Unassembled WGS sequence"/>
</dbReference>
<dbReference type="Gene3D" id="1.10.1760.20">
    <property type="match status" value="1"/>
</dbReference>
<dbReference type="RefSeq" id="WP_109249559.1">
    <property type="nucleotide sequence ID" value="NZ_QCXQ01000001.1"/>
</dbReference>
<keyword evidence="1" id="KW-1133">Transmembrane helix</keyword>
<feature type="transmembrane region" description="Helical" evidence="1">
    <location>
        <begin position="41"/>
        <end position="67"/>
    </location>
</feature>
<gene>
    <name evidence="2" type="ORF">DCM90_01320</name>
</gene>
<accession>A0A2V1N4I3</accession>
<protein>
    <submittedName>
        <fullName evidence="2">Folate family ECF transporter S component</fullName>
    </submittedName>
</protein>
<dbReference type="GO" id="GO:0022857">
    <property type="term" value="F:transmembrane transporter activity"/>
    <property type="evidence" value="ECO:0007669"/>
    <property type="project" value="InterPro"/>
</dbReference>
<comment type="caution">
    <text evidence="2">The sequence shown here is derived from an EMBL/GenBank/DDBJ whole genome shotgun (WGS) entry which is preliminary data.</text>
</comment>
<keyword evidence="3" id="KW-1185">Reference proteome</keyword>
<dbReference type="Pfam" id="PF12822">
    <property type="entry name" value="ECF_trnsprt"/>
    <property type="match status" value="1"/>
</dbReference>
<dbReference type="OrthoDB" id="4624at2"/>